<dbReference type="RefSeq" id="WP_127071052.1">
    <property type="nucleotide sequence ID" value="NZ_BMKB01000003.1"/>
</dbReference>
<evidence type="ECO:0008006" key="4">
    <source>
        <dbReference type="Google" id="ProtNLM"/>
    </source>
</evidence>
<organism evidence="2 3">
    <name type="scientific">Pelagibacterium lentulum</name>
    <dbReference type="NCBI Taxonomy" id="2029865"/>
    <lineage>
        <taxon>Bacteria</taxon>
        <taxon>Pseudomonadati</taxon>
        <taxon>Pseudomonadota</taxon>
        <taxon>Alphaproteobacteria</taxon>
        <taxon>Hyphomicrobiales</taxon>
        <taxon>Devosiaceae</taxon>
        <taxon>Pelagibacterium</taxon>
    </lineage>
</organism>
<keyword evidence="1" id="KW-0812">Transmembrane</keyword>
<keyword evidence="1" id="KW-0472">Membrane</keyword>
<dbReference type="Proteomes" id="UP000596977">
    <property type="component" value="Unassembled WGS sequence"/>
</dbReference>
<dbReference type="AlphaFoldDB" id="A0A916RD03"/>
<feature type="transmembrane region" description="Helical" evidence="1">
    <location>
        <begin position="36"/>
        <end position="55"/>
    </location>
</feature>
<gene>
    <name evidence="2" type="ORF">GCM10011499_23430</name>
</gene>
<evidence type="ECO:0000313" key="3">
    <source>
        <dbReference type="Proteomes" id="UP000596977"/>
    </source>
</evidence>
<evidence type="ECO:0000313" key="2">
    <source>
        <dbReference type="EMBL" id="GGA52660.1"/>
    </source>
</evidence>
<accession>A0A916RD03</accession>
<reference evidence="2 3" key="1">
    <citation type="journal article" date="2014" name="Int. J. Syst. Evol. Microbiol.">
        <title>Complete genome sequence of Corynebacterium casei LMG S-19264T (=DSM 44701T), isolated from a smear-ripened cheese.</title>
        <authorList>
            <consortium name="US DOE Joint Genome Institute (JGI-PGF)"/>
            <person name="Walter F."/>
            <person name="Albersmeier A."/>
            <person name="Kalinowski J."/>
            <person name="Ruckert C."/>
        </authorList>
    </citation>
    <scope>NUCLEOTIDE SEQUENCE [LARGE SCALE GENOMIC DNA]</scope>
    <source>
        <strain evidence="2 3">CGMCC 1.15896</strain>
    </source>
</reference>
<protein>
    <recommendedName>
        <fullName evidence="4">GlsB/YeaQ/YmgE family stress response membrane protein</fullName>
    </recommendedName>
</protein>
<keyword evidence="3" id="KW-1185">Reference proteome</keyword>
<keyword evidence="1" id="KW-1133">Transmembrane helix</keyword>
<feature type="transmembrane region" description="Helical" evidence="1">
    <location>
        <begin position="62"/>
        <end position="84"/>
    </location>
</feature>
<evidence type="ECO:0000256" key="1">
    <source>
        <dbReference type="SAM" id="Phobius"/>
    </source>
</evidence>
<sequence>MNTIASHPMMVWLLVGFATGLFATFAFTQGSVWRYLAAGVAGAVIVSYLTLWAGIQVPISDWLVRHIAISTLGALSVIVVARVFD</sequence>
<dbReference type="EMBL" id="BMKB01000003">
    <property type="protein sequence ID" value="GGA52660.1"/>
    <property type="molecule type" value="Genomic_DNA"/>
</dbReference>
<dbReference type="OrthoDB" id="5296069at2"/>
<comment type="caution">
    <text evidence="2">The sequence shown here is derived from an EMBL/GenBank/DDBJ whole genome shotgun (WGS) entry which is preliminary data.</text>
</comment>
<proteinExistence type="predicted"/>
<name>A0A916RD03_9HYPH</name>